<dbReference type="RefSeq" id="WP_368636375.1">
    <property type="nucleotide sequence ID" value="NZ_JBFRHK010000005.1"/>
</dbReference>
<comment type="caution">
    <text evidence="3">The sequence shown here is derived from an EMBL/GenBank/DDBJ whole genome shotgun (WGS) entry which is preliminary data.</text>
</comment>
<dbReference type="Proteomes" id="UP001558534">
    <property type="component" value="Unassembled WGS sequence"/>
</dbReference>
<keyword evidence="2" id="KW-0732">Signal</keyword>
<feature type="chain" id="PRO_5046083017" evidence="2">
    <location>
        <begin position="30"/>
        <end position="379"/>
    </location>
</feature>
<evidence type="ECO:0000313" key="4">
    <source>
        <dbReference type="Proteomes" id="UP001558534"/>
    </source>
</evidence>
<keyword evidence="1" id="KW-0175">Coiled coil</keyword>
<gene>
    <name evidence="3" type="ORF">AB1300_10150</name>
</gene>
<organism evidence="3 4">
    <name type="scientific">Lysinibacillus xylanilyticus</name>
    <dbReference type="NCBI Taxonomy" id="582475"/>
    <lineage>
        <taxon>Bacteria</taxon>
        <taxon>Bacillati</taxon>
        <taxon>Bacillota</taxon>
        <taxon>Bacilli</taxon>
        <taxon>Bacillales</taxon>
        <taxon>Bacillaceae</taxon>
        <taxon>Lysinibacillus</taxon>
    </lineage>
</organism>
<evidence type="ECO:0000256" key="2">
    <source>
        <dbReference type="SAM" id="SignalP"/>
    </source>
</evidence>
<name>A0ABV3VX65_9BACI</name>
<reference evidence="3 4" key="1">
    <citation type="submission" date="2024-07" db="EMBL/GenBank/DDBJ databases">
        <title>Characterization of a bacterium isolated from hydrolysated instant sea cucumber by whole-genome sequencing and metabolomics.</title>
        <authorList>
            <person name="Luo X."/>
            <person name="Zhang Z."/>
            <person name="Zheng Z."/>
            <person name="Zhang W."/>
            <person name="Ming T."/>
            <person name="Jiao L."/>
            <person name="Su X."/>
            <person name="Kong F."/>
            <person name="Xu J."/>
        </authorList>
    </citation>
    <scope>NUCLEOTIDE SEQUENCE [LARGE SCALE GENOMIC DNA]</scope>
    <source>
        <strain evidence="3 4">XL-2024</strain>
    </source>
</reference>
<sequence>MNKPIKKTWMLASALTIGMAVLTPLSAGAEEIKTTDTSSITVQLEQKITGTVKDFSWDGINLKGNDGKNYYIGLDKFSSEQLEKMKFIEGQEISVEGNVLESFSDFYTFDVYKKGLPKEVTKEDLTKLEKMFNEIKKLEKEATEEEIEKKYEEIEKIHKEMNKITKPYILANWQPQTFEEFIQDYEFKENNIVIKENDITQLKAVYAEWVKLYKNGDEEKASEKLDEFYKILQPYLDELYPPQTFEEFMEGLEFDIPTETLAKLKTIYENILKAYKEENMELSEKLWGEFDQIIRVFIKPVPFEEYMSDFEFEISEADKKQLKPLYEEASALDKKEDYEKAQEKWDAFYKILEPYFEANKDTLIAASKVTINGQEYLAQ</sequence>
<proteinExistence type="predicted"/>
<evidence type="ECO:0000313" key="3">
    <source>
        <dbReference type="EMBL" id="MEX3745497.1"/>
    </source>
</evidence>
<dbReference type="EMBL" id="JBFRHK010000005">
    <property type="protein sequence ID" value="MEX3745497.1"/>
    <property type="molecule type" value="Genomic_DNA"/>
</dbReference>
<protein>
    <submittedName>
        <fullName evidence="3">Uncharacterized protein</fullName>
    </submittedName>
</protein>
<keyword evidence="4" id="KW-1185">Reference proteome</keyword>
<evidence type="ECO:0000256" key="1">
    <source>
        <dbReference type="SAM" id="Coils"/>
    </source>
</evidence>
<feature type="signal peptide" evidence="2">
    <location>
        <begin position="1"/>
        <end position="29"/>
    </location>
</feature>
<accession>A0ABV3VX65</accession>
<feature type="coiled-coil region" evidence="1">
    <location>
        <begin position="121"/>
        <end position="164"/>
    </location>
</feature>